<gene>
    <name evidence="1" type="ORF">GCM10025855_16670</name>
</gene>
<accession>A0ABQ6J3J6</accession>
<evidence type="ECO:0000313" key="1">
    <source>
        <dbReference type="EMBL" id="GMA82134.1"/>
    </source>
</evidence>
<proteinExistence type="predicted"/>
<organism evidence="1 2">
    <name type="scientific">Shewanella glacialipiscicola</name>
    <dbReference type="NCBI Taxonomy" id="614069"/>
    <lineage>
        <taxon>Bacteria</taxon>
        <taxon>Pseudomonadati</taxon>
        <taxon>Pseudomonadota</taxon>
        <taxon>Gammaproteobacteria</taxon>
        <taxon>Alteromonadales</taxon>
        <taxon>Shewanellaceae</taxon>
        <taxon>Shewanella</taxon>
    </lineage>
</organism>
<dbReference type="EMBL" id="BSUY01000001">
    <property type="protein sequence ID" value="GMA82134.1"/>
    <property type="molecule type" value="Genomic_DNA"/>
</dbReference>
<protein>
    <submittedName>
        <fullName evidence="1">Uncharacterized protein</fullName>
    </submittedName>
</protein>
<comment type="caution">
    <text evidence="1">The sequence shown here is derived from an EMBL/GenBank/DDBJ whole genome shotgun (WGS) entry which is preliminary data.</text>
</comment>
<dbReference type="Proteomes" id="UP001157046">
    <property type="component" value="Unassembled WGS sequence"/>
</dbReference>
<reference evidence="2" key="1">
    <citation type="journal article" date="2019" name="Int. J. Syst. Evol. Microbiol.">
        <title>The Global Catalogue of Microorganisms (GCM) 10K type strain sequencing project: providing services to taxonomists for standard genome sequencing and annotation.</title>
        <authorList>
            <consortium name="The Broad Institute Genomics Platform"/>
            <consortium name="The Broad Institute Genome Sequencing Center for Infectious Disease"/>
            <person name="Wu L."/>
            <person name="Ma J."/>
        </authorList>
    </citation>
    <scope>NUCLEOTIDE SEQUENCE [LARGE SCALE GENOMIC DNA]</scope>
    <source>
        <strain evidence="2">NBRC 102030</strain>
    </source>
</reference>
<evidence type="ECO:0000313" key="2">
    <source>
        <dbReference type="Proteomes" id="UP001157046"/>
    </source>
</evidence>
<sequence>MNFNQRLECNTCKTYVDCRIGMSNRDVQPISFACPTCGEGILIELNLDKGFKYTGAKSIHFDGPFTNENPFVDLHLDFPVIFGEYKMGHTPFMKAIGRIGHENFKTHNARLNALNFLYPKLEDFKRILRLYSKNKKLFGQLCESKFGEKLRSEKPEDLNLALYCVIAKVFFPFSMQEENADSVKLHMQAMHDALNKDKVGFDAFINELFDTDFLHNIQQDCLELYPQILAGELAFRPALFLDFDANYEKELVAFRVSAHDFQRYKDLYKDISEVMSRELILVAGLNNLIHRGDFNKFKNTGKNTPKSLHAYADLPYGFKTSHLDDCWYSIGDGAVNNQLRNSIAHGKVEYDEITQQITYFPKKEGIKQEKSESIYFLDFMRSILISYREMHRMHQLIKCLFNYYYLIHQKPA</sequence>
<keyword evidence="2" id="KW-1185">Reference proteome</keyword>
<name>A0ABQ6J3J6_9GAMM</name>